<accession>A0A934VVL1</accession>
<evidence type="ECO:0000256" key="7">
    <source>
        <dbReference type="SAM" id="Phobius"/>
    </source>
</evidence>
<feature type="transmembrane region" description="Helical" evidence="7">
    <location>
        <begin position="139"/>
        <end position="164"/>
    </location>
</feature>
<evidence type="ECO:0000256" key="6">
    <source>
        <dbReference type="ARBA" id="ARBA00023136"/>
    </source>
</evidence>
<feature type="transmembrane region" description="Helical" evidence="7">
    <location>
        <begin position="184"/>
        <end position="204"/>
    </location>
</feature>
<sequence length="840" mass="91462">MNDGSTGKSPTRHQWVGFWCMIVQQTQNAFNDKIAQFILIPLGAAIGIAVESWAGLMIALPFILFAPLAGWMSDRFSKRNVMLGAAIAQVLVLCWICVAVMFHHLSWALVGFFSLAVQSAFFGPAKMGINKELVGSKHLGFASGIQQMTAMMAMLVGQIAAGWIFDARYQSLSEVPALAWKAALGPLLVVTALSAPALVMAWAIPKVPAQGSAPLRAGTMVEHFKNLKGLWMHLGLRRASLGVAFFWGFAAFINLWSIKLAKILTEGQGGFGTLSSVFMAAASLGMALGFGASSMLLRRKIELGWVPVAGILMTIFGLLLAFATPDSWWFLTLLAMLAFVSALFLAPLNAWVQDQYPADKRGEMQAAVNLQDCFAGIIAVILVEGLSLVFRWVGVGEAMGLRLQIAIAALCCGGITWFIIRLIPGDFIRVVGMALMKVIYRVKVVNVGNLPAEGGVMLLPNHVSFADAFFISAACPRPVRFVMDEAFMAKRSIRVFVSIFNTVTIRRDQPREAIRTAIDALKQGDVVCLFPEGQLTRTGTLSELQRGFELITRKSGFPSLPLWCDGAWGSIASFERGRFFRKFPYKLPHELTLVYGRLLEPTRADRHTVRQEIMRASAEAVEFRFQGPGWGMKKSRSMRVGRSVDLRKAWANGYQIGQISALQRRGTFRMLRGGGISLPGLSATFPELFGATLKLQMEFEGNLGDAEPCPWIGGEELRSRIEDYGPCKGVIFYDFSPQALTPLGLPGVAHFPCLALDGMVVAMSMADPTMPHNTSEPQLGKKLSSWGKLLPGWFVVTEGAESRVFGPAAPAEGLQLPAGTILDEDGFLVVACPPEPAQTV</sequence>
<evidence type="ECO:0000313" key="9">
    <source>
        <dbReference type="EMBL" id="MBK1881918.1"/>
    </source>
</evidence>
<dbReference type="Pfam" id="PF07690">
    <property type="entry name" value="MFS_1"/>
    <property type="match status" value="1"/>
</dbReference>
<dbReference type="InterPro" id="IPR002123">
    <property type="entry name" value="Plipid/glycerol_acylTrfase"/>
</dbReference>
<feature type="transmembrane region" description="Helical" evidence="7">
    <location>
        <begin position="328"/>
        <end position="352"/>
    </location>
</feature>
<keyword evidence="6 7" id="KW-0472">Membrane</keyword>
<dbReference type="CDD" id="cd06173">
    <property type="entry name" value="MFS_MefA_like"/>
    <property type="match status" value="1"/>
</dbReference>
<keyword evidence="5 7" id="KW-1133">Transmembrane helix</keyword>
<dbReference type="GO" id="GO:0022857">
    <property type="term" value="F:transmembrane transporter activity"/>
    <property type="evidence" value="ECO:0007669"/>
    <property type="project" value="InterPro"/>
</dbReference>
<reference evidence="9" key="1">
    <citation type="submission" date="2021-01" db="EMBL/GenBank/DDBJ databases">
        <title>Modified the classification status of verrucomicrobia.</title>
        <authorList>
            <person name="Feng X."/>
        </authorList>
    </citation>
    <scope>NUCLEOTIDE SEQUENCE</scope>
    <source>
        <strain evidence="9">KCTC 22041</strain>
    </source>
</reference>
<keyword evidence="2" id="KW-0813">Transport</keyword>
<feature type="transmembrane region" description="Helical" evidence="7">
    <location>
        <begin position="270"/>
        <end position="291"/>
    </location>
</feature>
<feature type="domain" description="Phospholipid/glycerol acyltransferase" evidence="8">
    <location>
        <begin position="456"/>
        <end position="567"/>
    </location>
</feature>
<dbReference type="EMBL" id="JAENIJ010000006">
    <property type="protein sequence ID" value="MBK1881918.1"/>
    <property type="molecule type" value="Genomic_DNA"/>
</dbReference>
<dbReference type="Pfam" id="PF01553">
    <property type="entry name" value="Acyltransferase"/>
    <property type="match status" value="1"/>
</dbReference>
<comment type="caution">
    <text evidence="9">The sequence shown here is derived from an EMBL/GenBank/DDBJ whole genome shotgun (WGS) entry which is preliminary data.</text>
</comment>
<dbReference type="GO" id="GO:0016746">
    <property type="term" value="F:acyltransferase activity"/>
    <property type="evidence" value="ECO:0007669"/>
    <property type="project" value="InterPro"/>
</dbReference>
<dbReference type="SMART" id="SM00563">
    <property type="entry name" value="PlsC"/>
    <property type="match status" value="1"/>
</dbReference>
<evidence type="ECO:0000256" key="3">
    <source>
        <dbReference type="ARBA" id="ARBA00022475"/>
    </source>
</evidence>
<keyword evidence="10" id="KW-1185">Reference proteome</keyword>
<dbReference type="InterPro" id="IPR011701">
    <property type="entry name" value="MFS"/>
</dbReference>
<dbReference type="CDD" id="cd07989">
    <property type="entry name" value="LPLAT_AGPAT-like"/>
    <property type="match status" value="1"/>
</dbReference>
<proteinExistence type="predicted"/>
<feature type="transmembrane region" description="Helical" evidence="7">
    <location>
        <begin position="239"/>
        <end position="258"/>
    </location>
</feature>
<dbReference type="Gene3D" id="1.20.1250.20">
    <property type="entry name" value="MFS general substrate transporter like domains"/>
    <property type="match status" value="1"/>
</dbReference>
<feature type="transmembrane region" description="Helical" evidence="7">
    <location>
        <begin position="38"/>
        <end position="69"/>
    </location>
</feature>
<evidence type="ECO:0000256" key="2">
    <source>
        <dbReference type="ARBA" id="ARBA00022448"/>
    </source>
</evidence>
<dbReference type="SUPFAM" id="SSF103473">
    <property type="entry name" value="MFS general substrate transporter"/>
    <property type="match status" value="1"/>
</dbReference>
<evidence type="ECO:0000313" key="10">
    <source>
        <dbReference type="Proteomes" id="UP000603141"/>
    </source>
</evidence>
<organism evidence="9 10">
    <name type="scientific">Luteolibacter pohnpeiensis</name>
    <dbReference type="NCBI Taxonomy" id="454153"/>
    <lineage>
        <taxon>Bacteria</taxon>
        <taxon>Pseudomonadati</taxon>
        <taxon>Verrucomicrobiota</taxon>
        <taxon>Verrucomicrobiia</taxon>
        <taxon>Verrucomicrobiales</taxon>
        <taxon>Verrucomicrobiaceae</taxon>
        <taxon>Luteolibacter</taxon>
    </lineage>
</organism>
<feature type="transmembrane region" description="Helical" evidence="7">
    <location>
        <begin position="303"/>
        <end position="322"/>
    </location>
</feature>
<dbReference type="AlphaFoldDB" id="A0A934VVL1"/>
<name>A0A934VVL1_9BACT</name>
<protein>
    <submittedName>
        <fullName evidence="9">MFS transporter</fullName>
    </submittedName>
</protein>
<evidence type="ECO:0000256" key="1">
    <source>
        <dbReference type="ARBA" id="ARBA00004651"/>
    </source>
</evidence>
<feature type="transmembrane region" description="Helical" evidence="7">
    <location>
        <begin position="81"/>
        <end position="102"/>
    </location>
</feature>
<gene>
    <name evidence="9" type="ORF">JIN85_05800</name>
</gene>
<evidence type="ECO:0000256" key="4">
    <source>
        <dbReference type="ARBA" id="ARBA00022692"/>
    </source>
</evidence>
<dbReference type="Proteomes" id="UP000603141">
    <property type="component" value="Unassembled WGS sequence"/>
</dbReference>
<dbReference type="GO" id="GO:0005886">
    <property type="term" value="C:plasma membrane"/>
    <property type="evidence" value="ECO:0007669"/>
    <property type="project" value="UniProtKB-SubCell"/>
</dbReference>
<evidence type="ECO:0000259" key="8">
    <source>
        <dbReference type="SMART" id="SM00563"/>
    </source>
</evidence>
<evidence type="ECO:0000256" key="5">
    <source>
        <dbReference type="ARBA" id="ARBA00022989"/>
    </source>
</evidence>
<dbReference type="PANTHER" id="PTHR43266:SF2">
    <property type="entry name" value="MAJOR FACILITATOR SUPERFAMILY (MFS) PROFILE DOMAIN-CONTAINING PROTEIN"/>
    <property type="match status" value="1"/>
</dbReference>
<dbReference type="PANTHER" id="PTHR43266">
    <property type="entry name" value="MACROLIDE-EFFLUX PROTEIN"/>
    <property type="match status" value="1"/>
</dbReference>
<feature type="transmembrane region" description="Helical" evidence="7">
    <location>
        <begin position="405"/>
        <end position="423"/>
    </location>
</feature>
<dbReference type="InterPro" id="IPR036259">
    <property type="entry name" value="MFS_trans_sf"/>
</dbReference>
<dbReference type="SUPFAM" id="SSF69593">
    <property type="entry name" value="Glycerol-3-phosphate (1)-acyltransferase"/>
    <property type="match status" value="1"/>
</dbReference>
<comment type="subcellular location">
    <subcellularLocation>
        <location evidence="1">Cell membrane</location>
        <topology evidence="1">Multi-pass membrane protein</topology>
    </subcellularLocation>
</comment>
<feature type="transmembrane region" description="Helical" evidence="7">
    <location>
        <begin position="373"/>
        <end position="393"/>
    </location>
</feature>
<keyword evidence="4 7" id="KW-0812">Transmembrane</keyword>
<keyword evidence="3" id="KW-1003">Cell membrane</keyword>